<feature type="domain" description="XdhC- CoxI" evidence="1">
    <location>
        <begin position="4"/>
        <end position="58"/>
    </location>
</feature>
<accession>Q2CCR9</accession>
<dbReference type="InterPro" id="IPR052698">
    <property type="entry name" value="MoCofactor_Util/Proc"/>
</dbReference>
<dbReference type="Pfam" id="PF02625">
    <property type="entry name" value="XdhC_CoxI"/>
    <property type="match status" value="1"/>
</dbReference>
<dbReference type="InterPro" id="IPR027051">
    <property type="entry name" value="XdhC_Rossmann_dom"/>
</dbReference>
<dbReference type="eggNOG" id="COG1975">
    <property type="taxonomic scope" value="Bacteria"/>
</dbReference>
<keyword evidence="4" id="KW-1185">Reference proteome</keyword>
<dbReference type="InterPro" id="IPR014308">
    <property type="entry name" value="Xanthine_DH_XdhC"/>
</dbReference>
<dbReference type="STRING" id="314256.OG2516_08903"/>
<dbReference type="InterPro" id="IPR003777">
    <property type="entry name" value="XdhC_CoxI"/>
</dbReference>
<dbReference type="NCBIfam" id="TIGR02964">
    <property type="entry name" value="xanthine_xdhC"/>
    <property type="match status" value="1"/>
</dbReference>
<feature type="domain" description="XdhC Rossmann" evidence="2">
    <location>
        <begin position="94"/>
        <end position="233"/>
    </location>
</feature>
<dbReference type="Gene3D" id="3.40.50.720">
    <property type="entry name" value="NAD(P)-binding Rossmann-like Domain"/>
    <property type="match status" value="1"/>
</dbReference>
<sequence>MSAIRVTVLRTAGSVPRERGAAMLVHADRIEGTIGGGALEWQAMAEARAMLAEGRGAQERTYPLGPALGQCCGGSVTLGFAAADALEAPAAAPLWIWGAGHVGRAIVATMAPLPHYALTWIDFAPDRFPETTHGETRLVAADPPRLVPFAPPEAHHLVLTWSHEVDLALCHALLGHGFASCGLIGSATKWARFRGRLAALGHGNAQISRIACPIGDPELGKHPQAIAVGVTAALLRSADKGARAKTG</sequence>
<evidence type="ECO:0000313" key="3">
    <source>
        <dbReference type="EMBL" id="EAR50444.1"/>
    </source>
</evidence>
<proteinExistence type="predicted"/>
<name>Q2CCR9_OCEGH</name>
<organism evidence="3 4">
    <name type="scientific">Oceanicola granulosus (strain ATCC BAA-861 / DSM 15982 / KCTC 12143 / HTCC2516)</name>
    <dbReference type="NCBI Taxonomy" id="314256"/>
    <lineage>
        <taxon>Bacteria</taxon>
        <taxon>Pseudomonadati</taxon>
        <taxon>Pseudomonadota</taxon>
        <taxon>Alphaproteobacteria</taxon>
        <taxon>Rhodobacterales</taxon>
        <taxon>Roseobacteraceae</taxon>
        <taxon>Oceanicola</taxon>
    </lineage>
</organism>
<dbReference type="OrthoDB" id="61481at2"/>
<evidence type="ECO:0000313" key="4">
    <source>
        <dbReference type="Proteomes" id="UP000003635"/>
    </source>
</evidence>
<comment type="caution">
    <text evidence="3">The sequence shown here is derived from an EMBL/GenBank/DDBJ whole genome shotgun (WGS) entry which is preliminary data.</text>
</comment>
<dbReference type="PANTHER" id="PTHR30388:SF6">
    <property type="entry name" value="XANTHINE DEHYDROGENASE SUBUNIT A-RELATED"/>
    <property type="match status" value="1"/>
</dbReference>
<evidence type="ECO:0000259" key="2">
    <source>
        <dbReference type="Pfam" id="PF13478"/>
    </source>
</evidence>
<dbReference type="PANTHER" id="PTHR30388">
    <property type="entry name" value="ALDEHYDE OXIDOREDUCTASE MOLYBDENUM COFACTOR ASSEMBLY PROTEIN"/>
    <property type="match status" value="1"/>
</dbReference>
<evidence type="ECO:0000259" key="1">
    <source>
        <dbReference type="Pfam" id="PF02625"/>
    </source>
</evidence>
<gene>
    <name evidence="3" type="ORF">OG2516_08903</name>
</gene>
<dbReference type="HOGENOM" id="CLU_041115_4_0_5"/>
<reference evidence="3 4" key="1">
    <citation type="journal article" date="2010" name="J. Bacteriol.">
        <title>Genome sequences of Oceanicola granulosus HTCC2516(T) and Oceanicola batsensis HTCC2597(TDelta).</title>
        <authorList>
            <person name="Thrash J.C."/>
            <person name="Cho J.C."/>
            <person name="Vergin K.L."/>
            <person name="Giovannoni S.J."/>
        </authorList>
    </citation>
    <scope>NUCLEOTIDE SEQUENCE [LARGE SCALE GENOMIC DNA]</scope>
    <source>
        <strain evidence="4">ATCC BAA-861 / DSM 15982 / KCTC 12143 / HTCC2516</strain>
    </source>
</reference>
<dbReference type="AlphaFoldDB" id="Q2CCR9"/>
<dbReference type="Pfam" id="PF13478">
    <property type="entry name" value="XdhC_C"/>
    <property type="match status" value="1"/>
</dbReference>
<dbReference type="RefSeq" id="WP_007255302.1">
    <property type="nucleotide sequence ID" value="NZ_CH724107.1"/>
</dbReference>
<protein>
    <submittedName>
        <fullName evidence="3">Xanthine dehydrogenase accessory factor</fullName>
    </submittedName>
</protein>
<dbReference type="EMBL" id="AAOT01000028">
    <property type="protein sequence ID" value="EAR50444.1"/>
    <property type="molecule type" value="Genomic_DNA"/>
</dbReference>
<dbReference type="Proteomes" id="UP000003635">
    <property type="component" value="Unassembled WGS sequence"/>
</dbReference>